<name>A0ABW9EDC3_9BURK</name>
<evidence type="ECO:0000313" key="3">
    <source>
        <dbReference type="Proteomes" id="UP001629392"/>
    </source>
</evidence>
<evidence type="ECO:0008006" key="4">
    <source>
        <dbReference type="Google" id="ProtNLM"/>
    </source>
</evidence>
<proteinExistence type="predicted"/>
<protein>
    <recommendedName>
        <fullName evidence="4">50S ribosomal protein L29</fullName>
    </recommendedName>
</protein>
<evidence type="ECO:0000256" key="1">
    <source>
        <dbReference type="SAM" id="MobiDB-lite"/>
    </source>
</evidence>
<feature type="region of interest" description="Disordered" evidence="1">
    <location>
        <begin position="62"/>
        <end position="81"/>
    </location>
</feature>
<dbReference type="RefSeq" id="WP_408153106.1">
    <property type="nucleotide sequence ID" value="NZ_JAQQCL010000007.1"/>
</dbReference>
<evidence type="ECO:0000313" key="2">
    <source>
        <dbReference type="EMBL" id="MFM0717070.1"/>
    </source>
</evidence>
<dbReference type="EMBL" id="JAQQCL010000007">
    <property type="protein sequence ID" value="MFM0717070.1"/>
    <property type="molecule type" value="Genomic_DNA"/>
</dbReference>
<accession>A0ABW9EDC3</accession>
<dbReference type="Proteomes" id="UP001629392">
    <property type="component" value="Unassembled WGS sequence"/>
</dbReference>
<organism evidence="2 3">
    <name type="scientific">Paraburkholderia strydomiana</name>
    <dbReference type="NCBI Taxonomy" id="1245417"/>
    <lineage>
        <taxon>Bacteria</taxon>
        <taxon>Pseudomonadati</taxon>
        <taxon>Pseudomonadota</taxon>
        <taxon>Betaproteobacteria</taxon>
        <taxon>Burkholderiales</taxon>
        <taxon>Burkholderiaceae</taxon>
        <taxon>Paraburkholderia</taxon>
    </lineage>
</organism>
<comment type="caution">
    <text evidence="2">The sequence shown here is derived from an EMBL/GenBank/DDBJ whole genome shotgun (WGS) entry which is preliminary data.</text>
</comment>
<sequence length="81" mass="9790">MGHQDIDKEIAHLEVVFGLISTRDRFPLSYWHQRLRALRRESMMPSQRLRIARLEATLRLLREEEETTRTERQRDSTATQR</sequence>
<gene>
    <name evidence="2" type="ORF">PQQ73_12090</name>
</gene>
<reference evidence="2 3" key="1">
    <citation type="journal article" date="2024" name="Chem. Sci.">
        <title>Discovery of megapolipeptins by genome mining of a Burkholderiales bacteria collection.</title>
        <authorList>
            <person name="Paulo B.S."/>
            <person name="Recchia M.J.J."/>
            <person name="Lee S."/>
            <person name="Fergusson C.H."/>
            <person name="Romanowski S.B."/>
            <person name="Hernandez A."/>
            <person name="Krull N."/>
            <person name="Liu D.Y."/>
            <person name="Cavanagh H."/>
            <person name="Bos A."/>
            <person name="Gray C.A."/>
            <person name="Murphy B.T."/>
            <person name="Linington R.G."/>
            <person name="Eustaquio A.S."/>
        </authorList>
    </citation>
    <scope>NUCLEOTIDE SEQUENCE [LARGE SCALE GENOMIC DNA]</scope>
    <source>
        <strain evidence="2 3">RL17-350-BIC-E</strain>
    </source>
</reference>
<keyword evidence="3" id="KW-1185">Reference proteome</keyword>